<dbReference type="Proteomes" id="UP000287872">
    <property type="component" value="Unassembled WGS sequence"/>
</dbReference>
<dbReference type="EMBL" id="BHYK01000036">
    <property type="protein sequence ID" value="GCD12565.1"/>
    <property type="molecule type" value="Genomic_DNA"/>
</dbReference>
<dbReference type="AlphaFoldDB" id="A0A401USN3"/>
<dbReference type="OrthoDB" id="1953828at2"/>
<name>A0A401USN3_9CLOT</name>
<sequence>MKVANLVVEGENIRRISDVLYKNQAESSKDEPHIYKDGDISILMRESYYDRIASTLMSVIIMKFIDDNKVEIEIVISGGKNGVFMVSWGAESSENRDIIYEIMNLCKTNSWEITSMEPKNILESITESTIKKIKEKIVNPFKK</sequence>
<reference evidence="1 2" key="1">
    <citation type="submission" date="2018-11" db="EMBL/GenBank/DDBJ databases">
        <title>Genome sequencing and assembly of Clostridium tagluense strain A121.</title>
        <authorList>
            <person name="Murakami T."/>
            <person name="Segawa T."/>
            <person name="Shcherbakova V.A."/>
            <person name="Mori H."/>
            <person name="Yoshimura Y."/>
        </authorList>
    </citation>
    <scope>NUCLEOTIDE SEQUENCE [LARGE SCALE GENOMIC DNA]</scope>
    <source>
        <strain evidence="1 2">A121</strain>
    </source>
</reference>
<dbReference type="RefSeq" id="WP_125005362.1">
    <property type="nucleotide sequence ID" value="NZ_BHYK01000036.1"/>
</dbReference>
<comment type="caution">
    <text evidence="1">The sequence shown here is derived from an EMBL/GenBank/DDBJ whole genome shotgun (WGS) entry which is preliminary data.</text>
</comment>
<evidence type="ECO:0000313" key="1">
    <source>
        <dbReference type="EMBL" id="GCD12565.1"/>
    </source>
</evidence>
<accession>A0A401USN3</accession>
<keyword evidence="2" id="KW-1185">Reference proteome</keyword>
<evidence type="ECO:0000313" key="2">
    <source>
        <dbReference type="Proteomes" id="UP000287872"/>
    </source>
</evidence>
<organism evidence="1 2">
    <name type="scientific">Clostridium tagluense</name>
    <dbReference type="NCBI Taxonomy" id="360422"/>
    <lineage>
        <taxon>Bacteria</taxon>
        <taxon>Bacillati</taxon>
        <taxon>Bacillota</taxon>
        <taxon>Clostridia</taxon>
        <taxon>Eubacteriales</taxon>
        <taxon>Clostridiaceae</taxon>
        <taxon>Clostridium</taxon>
    </lineage>
</organism>
<protein>
    <submittedName>
        <fullName evidence="1">Uncharacterized protein</fullName>
    </submittedName>
</protein>
<gene>
    <name evidence="1" type="ORF">Ctaglu_41880</name>
</gene>
<proteinExistence type="predicted"/>